<dbReference type="PANTHER" id="PTHR32246">
    <property type="entry name" value="INGRESSION PROTEIN FIC1"/>
    <property type="match status" value="1"/>
</dbReference>
<dbReference type="SUPFAM" id="SSF49562">
    <property type="entry name" value="C2 domain (Calcium/lipid-binding domain, CaLB)"/>
    <property type="match status" value="1"/>
</dbReference>
<feature type="compositionally biased region" description="Basic residues" evidence="1">
    <location>
        <begin position="320"/>
        <end position="332"/>
    </location>
</feature>
<evidence type="ECO:0000259" key="2">
    <source>
        <dbReference type="PROSITE" id="PS50004"/>
    </source>
</evidence>
<dbReference type="Proteomes" id="UP001396334">
    <property type="component" value="Unassembled WGS sequence"/>
</dbReference>
<evidence type="ECO:0000313" key="3">
    <source>
        <dbReference type="EMBL" id="KAK8972122.1"/>
    </source>
</evidence>
<evidence type="ECO:0000256" key="1">
    <source>
        <dbReference type="SAM" id="MobiDB-lite"/>
    </source>
</evidence>
<dbReference type="InterPro" id="IPR000008">
    <property type="entry name" value="C2_dom"/>
</dbReference>
<organism evidence="3 4">
    <name type="scientific">Hibiscus sabdariffa</name>
    <name type="common">roselle</name>
    <dbReference type="NCBI Taxonomy" id="183260"/>
    <lineage>
        <taxon>Eukaryota</taxon>
        <taxon>Viridiplantae</taxon>
        <taxon>Streptophyta</taxon>
        <taxon>Embryophyta</taxon>
        <taxon>Tracheophyta</taxon>
        <taxon>Spermatophyta</taxon>
        <taxon>Magnoliopsida</taxon>
        <taxon>eudicotyledons</taxon>
        <taxon>Gunneridae</taxon>
        <taxon>Pentapetalae</taxon>
        <taxon>rosids</taxon>
        <taxon>malvids</taxon>
        <taxon>Malvales</taxon>
        <taxon>Malvaceae</taxon>
        <taxon>Malvoideae</taxon>
        <taxon>Hibiscus</taxon>
    </lineage>
</organism>
<name>A0ABR2N7N6_9ROSI</name>
<dbReference type="PANTHER" id="PTHR32246:SF103">
    <property type="entry name" value="CALCIUM-DEPENDENT LIPID-BINDING (CALB DOMAIN) FAMILY PROTEIN"/>
    <property type="match status" value="1"/>
</dbReference>
<feature type="region of interest" description="Disordered" evidence="1">
    <location>
        <begin position="34"/>
        <end position="58"/>
    </location>
</feature>
<accession>A0ABR2N7N6</accession>
<dbReference type="PROSITE" id="PS50004">
    <property type="entry name" value="C2"/>
    <property type="match status" value="1"/>
</dbReference>
<evidence type="ECO:0000313" key="4">
    <source>
        <dbReference type="Proteomes" id="UP001396334"/>
    </source>
</evidence>
<proteinExistence type="predicted"/>
<dbReference type="SMART" id="SM00239">
    <property type="entry name" value="C2"/>
    <property type="match status" value="1"/>
</dbReference>
<feature type="domain" description="C2" evidence="2">
    <location>
        <begin position="37"/>
        <end position="163"/>
    </location>
</feature>
<protein>
    <recommendedName>
        <fullName evidence="2">C2 domain-containing protein</fullName>
    </recommendedName>
</protein>
<comment type="caution">
    <text evidence="3">The sequence shown here is derived from an EMBL/GenBank/DDBJ whole genome shotgun (WGS) entry which is preliminary data.</text>
</comment>
<dbReference type="Gene3D" id="2.60.40.150">
    <property type="entry name" value="C2 domain"/>
    <property type="match status" value="1"/>
</dbReference>
<keyword evidence="4" id="KW-1185">Reference proteome</keyword>
<gene>
    <name evidence="3" type="ORF">V6N11_061929</name>
</gene>
<reference evidence="3 4" key="1">
    <citation type="journal article" date="2024" name="G3 (Bethesda)">
        <title>Genome assembly of Hibiscus sabdariffa L. provides insights into metabolisms of medicinal natural products.</title>
        <authorList>
            <person name="Kim T."/>
        </authorList>
    </citation>
    <scope>NUCLEOTIDE SEQUENCE [LARGE SCALE GENOMIC DNA]</scope>
    <source>
        <strain evidence="3">TK-2024</strain>
        <tissue evidence="3">Old leaves</tissue>
    </source>
</reference>
<sequence>MFPRITSLNLSLSENLSVSIVVVLPDSCGFERFLGHHPSPPPPSLRRQRMAPAPPTSSGILEITLDSAQDLVSVSKKMKTYAVVWLRHDESNRQATNVDPAGGTNPTWNHTFTFRADEKFIGSAEAAISVEICAAGRDKDETIGYVNVPMKDIIEFPPVVSDATGIFAVQLRRPSGRSQGVLNMEVSLKLMPTDDINGSMVNGSSICNSDIGPSASVVAAAIATGLYKPQFNNQDQSEEATELKEWTKKEREKAAAERRAMGSPPPGSMVLPPDLIMKPDSLKGKKGEAKKVFSFIGFEIAVTCRSRGGGGRSGGDESSKKKKRRKYWKKHGGGGNKVCNLSSEE</sequence>
<dbReference type="Pfam" id="PF00168">
    <property type="entry name" value="C2"/>
    <property type="match status" value="1"/>
</dbReference>
<dbReference type="InterPro" id="IPR044750">
    <property type="entry name" value="C2_SRC2/BAP"/>
</dbReference>
<dbReference type="EMBL" id="JBBPBN010000227">
    <property type="protein sequence ID" value="KAK8972122.1"/>
    <property type="molecule type" value="Genomic_DNA"/>
</dbReference>
<feature type="region of interest" description="Disordered" evidence="1">
    <location>
        <begin position="305"/>
        <end position="345"/>
    </location>
</feature>
<feature type="compositionally biased region" description="Basic and acidic residues" evidence="1">
    <location>
        <begin position="241"/>
        <end position="260"/>
    </location>
</feature>
<dbReference type="InterPro" id="IPR035892">
    <property type="entry name" value="C2_domain_sf"/>
</dbReference>
<feature type="region of interest" description="Disordered" evidence="1">
    <location>
        <begin position="233"/>
        <end position="274"/>
    </location>
</feature>
<dbReference type="CDD" id="cd04051">
    <property type="entry name" value="C2_SRC2_like"/>
    <property type="match status" value="1"/>
</dbReference>